<evidence type="ECO:0000256" key="2">
    <source>
        <dbReference type="ARBA" id="ARBA00004777"/>
    </source>
</evidence>
<evidence type="ECO:0000256" key="9">
    <source>
        <dbReference type="ARBA" id="ARBA00023167"/>
    </source>
</evidence>
<evidence type="ECO:0000256" key="11">
    <source>
        <dbReference type="ARBA" id="ARBA00048628"/>
    </source>
</evidence>
<reference evidence="13 14" key="1">
    <citation type="submission" date="2020-03" db="EMBL/GenBank/DDBJ databases">
        <title>Bacterial samples isolated from urine from healthy bovine heifers (Gyr breed).</title>
        <authorList>
            <person name="Giannattasio-Ferraz S."/>
            <person name="Maskeri L."/>
            <person name="Penido A."/>
            <person name="Barbosa-Stancioli E.F."/>
            <person name="Putonti C."/>
        </authorList>
    </citation>
    <scope>NUCLEOTIDE SEQUENCE [LARGE SCALE GENOMIC DNA]</scope>
    <source>
        <strain evidence="13 14">UFMG-H7</strain>
    </source>
</reference>
<evidence type="ECO:0000256" key="5">
    <source>
        <dbReference type="ARBA" id="ARBA00022630"/>
    </source>
</evidence>
<keyword evidence="4" id="KW-0028">Amino-acid biosynthesis</keyword>
<comment type="cofactor">
    <cofactor evidence="1 12">
        <name>FAD</name>
        <dbReference type="ChEBI" id="CHEBI:57692"/>
    </cofactor>
</comment>
<evidence type="ECO:0000256" key="1">
    <source>
        <dbReference type="ARBA" id="ARBA00001974"/>
    </source>
</evidence>
<dbReference type="Gene3D" id="3.20.20.220">
    <property type="match status" value="1"/>
</dbReference>
<sequence>MTQNKLSPTLSFEVFPPNSKVGTAKLIDTLDDFKELAPSFISVTCSNSALNVEETTVSLSGYIKQELSIPSVAHLPATYLTKERVLSVLNQLDKLGVNHLLALRGDEQPTQKPCNDFKYASDLITFVKEYAPQFHISGACYPEVHPDSRNRVEDIQFLKRKTDAGCDTLISQLFFDNNIFYRFQENCALANIEKPILAGVMPIVNRNQALRLFKTNGTHLPKKFLQILDRYEHHPEALRDAGLAYAVDQIVEFVTQNVDGIHLYTMNNSATANYIYQTTSSLFKTQKELLTV</sequence>
<organism evidence="13 14">
    <name type="scientific">Vagococcus fluvialis</name>
    <dbReference type="NCBI Taxonomy" id="2738"/>
    <lineage>
        <taxon>Bacteria</taxon>
        <taxon>Bacillati</taxon>
        <taxon>Bacillota</taxon>
        <taxon>Bacilli</taxon>
        <taxon>Lactobacillales</taxon>
        <taxon>Enterococcaceae</taxon>
        <taxon>Vagococcus</taxon>
    </lineage>
</organism>
<dbReference type="EMBL" id="JAAVMB010000004">
    <property type="protein sequence ID" value="NKC67516.1"/>
    <property type="molecule type" value="Genomic_DNA"/>
</dbReference>
<gene>
    <name evidence="13" type="primary">metF</name>
    <name evidence="13" type="ORF">HED35_05400</name>
</gene>
<dbReference type="GO" id="GO:0106312">
    <property type="term" value="F:methylenetetrahydrofolate reductase (NADH) activity"/>
    <property type="evidence" value="ECO:0007669"/>
    <property type="project" value="UniProtKB-EC"/>
</dbReference>
<accession>A0A7X6D7Z6</accession>
<dbReference type="Pfam" id="PF02219">
    <property type="entry name" value="MTHFR"/>
    <property type="match status" value="1"/>
</dbReference>
<dbReference type="GO" id="GO:0005829">
    <property type="term" value="C:cytosol"/>
    <property type="evidence" value="ECO:0007669"/>
    <property type="project" value="InterPro"/>
</dbReference>
<comment type="caution">
    <text evidence="13">The sequence shown here is derived from an EMBL/GenBank/DDBJ whole genome shotgun (WGS) entry which is preliminary data.</text>
</comment>
<dbReference type="Proteomes" id="UP000521358">
    <property type="component" value="Unassembled WGS sequence"/>
</dbReference>
<evidence type="ECO:0000256" key="8">
    <source>
        <dbReference type="ARBA" id="ARBA00023027"/>
    </source>
</evidence>
<comment type="catalytic activity">
    <reaction evidence="11">
        <text>(6S)-5-methyl-5,6,7,8-tetrahydrofolate + NAD(+) = (6R)-5,10-methylene-5,6,7,8-tetrahydrofolate + NADH + H(+)</text>
        <dbReference type="Rhea" id="RHEA:19821"/>
        <dbReference type="ChEBI" id="CHEBI:15378"/>
        <dbReference type="ChEBI" id="CHEBI:15636"/>
        <dbReference type="ChEBI" id="CHEBI:18608"/>
        <dbReference type="ChEBI" id="CHEBI:57540"/>
        <dbReference type="ChEBI" id="CHEBI:57945"/>
        <dbReference type="EC" id="1.5.1.54"/>
    </reaction>
    <physiologicalReaction direction="right-to-left" evidence="11">
        <dbReference type="Rhea" id="RHEA:19823"/>
    </physiologicalReaction>
</comment>
<evidence type="ECO:0000256" key="10">
    <source>
        <dbReference type="ARBA" id="ARBA00034478"/>
    </source>
</evidence>
<dbReference type="PANTHER" id="PTHR45754:SF3">
    <property type="entry name" value="METHYLENETETRAHYDROFOLATE REDUCTASE (NADPH)"/>
    <property type="match status" value="1"/>
</dbReference>
<evidence type="ECO:0000256" key="7">
    <source>
        <dbReference type="ARBA" id="ARBA00023002"/>
    </source>
</evidence>
<keyword evidence="8" id="KW-0520">NAD</keyword>
<evidence type="ECO:0000256" key="3">
    <source>
        <dbReference type="ARBA" id="ARBA00006743"/>
    </source>
</evidence>
<dbReference type="PANTHER" id="PTHR45754">
    <property type="entry name" value="METHYLENETETRAHYDROFOLATE REDUCTASE"/>
    <property type="match status" value="1"/>
</dbReference>
<comment type="pathway">
    <text evidence="10">Amino-acid biosynthesis; L-methionine biosynthesis via de novo pathway.</text>
</comment>
<dbReference type="EC" id="1.5.1.54" evidence="12"/>
<proteinExistence type="inferred from homology"/>
<dbReference type="GO" id="GO:0071949">
    <property type="term" value="F:FAD binding"/>
    <property type="evidence" value="ECO:0007669"/>
    <property type="project" value="TreeGrafter"/>
</dbReference>
<dbReference type="InterPro" id="IPR004620">
    <property type="entry name" value="MTHF_reductase_bac"/>
</dbReference>
<dbReference type="InterPro" id="IPR029041">
    <property type="entry name" value="FAD-linked_oxidoreductase-like"/>
</dbReference>
<keyword evidence="6 12" id="KW-0274">FAD</keyword>
<comment type="similarity">
    <text evidence="3 12">Belongs to the methylenetetrahydrofolate reductase family.</text>
</comment>
<keyword evidence="5 12" id="KW-0285">Flavoprotein</keyword>
<dbReference type="UniPathway" id="UPA00193"/>
<evidence type="ECO:0000256" key="4">
    <source>
        <dbReference type="ARBA" id="ARBA00022605"/>
    </source>
</evidence>
<dbReference type="AlphaFoldDB" id="A0A7X6D7Z6"/>
<protein>
    <recommendedName>
        <fullName evidence="12">Methylenetetrahydrofolate reductase</fullName>
        <ecNumber evidence="12">1.5.1.54</ecNumber>
    </recommendedName>
</protein>
<comment type="pathway">
    <text evidence="2 12">One-carbon metabolism; tetrahydrofolate interconversion.</text>
</comment>
<dbReference type="InterPro" id="IPR003171">
    <property type="entry name" value="Mehydrof_redctse-like"/>
</dbReference>
<evidence type="ECO:0000313" key="14">
    <source>
        <dbReference type="Proteomes" id="UP000521358"/>
    </source>
</evidence>
<dbReference type="SUPFAM" id="SSF51730">
    <property type="entry name" value="FAD-linked oxidoreductase"/>
    <property type="match status" value="1"/>
</dbReference>
<dbReference type="GO" id="GO:0009086">
    <property type="term" value="P:methionine biosynthetic process"/>
    <property type="evidence" value="ECO:0007669"/>
    <property type="project" value="UniProtKB-KW"/>
</dbReference>
<dbReference type="CDD" id="cd00537">
    <property type="entry name" value="MTHFR"/>
    <property type="match status" value="1"/>
</dbReference>
<evidence type="ECO:0000313" key="13">
    <source>
        <dbReference type="EMBL" id="NKC67516.1"/>
    </source>
</evidence>
<dbReference type="RefSeq" id="WP_167806695.1">
    <property type="nucleotide sequence ID" value="NZ_JAAVMB010000004.1"/>
</dbReference>
<evidence type="ECO:0000256" key="6">
    <source>
        <dbReference type="ARBA" id="ARBA00022827"/>
    </source>
</evidence>
<keyword evidence="9" id="KW-0486">Methionine biosynthesis</keyword>
<keyword evidence="7 12" id="KW-0560">Oxidoreductase</keyword>
<name>A0A7X6D7Z6_9ENTE</name>
<evidence type="ECO:0000256" key="12">
    <source>
        <dbReference type="RuleBase" id="RU003862"/>
    </source>
</evidence>
<dbReference type="GO" id="GO:0035999">
    <property type="term" value="P:tetrahydrofolate interconversion"/>
    <property type="evidence" value="ECO:0007669"/>
    <property type="project" value="UniProtKB-UniPathway"/>
</dbReference>
<dbReference type="NCBIfam" id="TIGR00676">
    <property type="entry name" value="fadh2"/>
    <property type="match status" value="1"/>
</dbReference>